<dbReference type="Gene3D" id="1.10.10.2480">
    <property type="match status" value="1"/>
</dbReference>
<accession>A0A1Q8VJG7</accession>
<gene>
    <name evidence="2" type="ORF">BKH28_09435</name>
</gene>
<evidence type="ECO:0000256" key="1">
    <source>
        <dbReference type="SAM" id="MobiDB-lite"/>
    </source>
</evidence>
<sequence>MILAWLKDQGEFVKAASSAVEPPVARRVREHFAAQVQEAPADTAADKSAKTASQAPKPSKGAPK</sequence>
<comment type="caution">
    <text evidence="2">The sequence shown here is derived from an EMBL/GenBank/DDBJ whole genome shotgun (WGS) entry which is preliminary data.</text>
</comment>
<feature type="non-terminal residue" evidence="2">
    <location>
        <position position="64"/>
    </location>
</feature>
<dbReference type="EMBL" id="MSKL01000025">
    <property type="protein sequence ID" value="OLO48219.1"/>
    <property type="molecule type" value="Genomic_DNA"/>
</dbReference>
<evidence type="ECO:0008006" key="4">
    <source>
        <dbReference type="Google" id="ProtNLM"/>
    </source>
</evidence>
<dbReference type="AlphaFoldDB" id="A0A1Q8VJG7"/>
<dbReference type="Proteomes" id="UP000186394">
    <property type="component" value="Unassembled WGS sequence"/>
</dbReference>
<organism evidence="2 3">
    <name type="scientific">Actinomyces oris</name>
    <dbReference type="NCBI Taxonomy" id="544580"/>
    <lineage>
        <taxon>Bacteria</taxon>
        <taxon>Bacillati</taxon>
        <taxon>Actinomycetota</taxon>
        <taxon>Actinomycetes</taxon>
        <taxon>Actinomycetales</taxon>
        <taxon>Actinomycetaceae</taxon>
        <taxon>Actinomyces</taxon>
    </lineage>
</organism>
<evidence type="ECO:0000313" key="2">
    <source>
        <dbReference type="EMBL" id="OLO48219.1"/>
    </source>
</evidence>
<proteinExistence type="predicted"/>
<feature type="region of interest" description="Disordered" evidence="1">
    <location>
        <begin position="36"/>
        <end position="64"/>
    </location>
</feature>
<evidence type="ECO:0000313" key="3">
    <source>
        <dbReference type="Proteomes" id="UP000186394"/>
    </source>
</evidence>
<name>A0A1Q8VJG7_9ACTO</name>
<protein>
    <recommendedName>
        <fullName evidence="4">Translation initiation factor IF-2 N-terminal domain-containing protein</fullName>
    </recommendedName>
</protein>
<reference evidence="2 3" key="1">
    <citation type="submission" date="2016-12" db="EMBL/GenBank/DDBJ databases">
        <title>Genomic comparison of strains in the 'Actinomyces naeslundii' group.</title>
        <authorList>
            <person name="Mughal S.R."/>
            <person name="Do T."/>
            <person name="Gilbert S.C."/>
            <person name="Witherden E.A."/>
            <person name="Didelot X."/>
            <person name="Beighton D."/>
        </authorList>
    </citation>
    <scope>NUCLEOTIDE SEQUENCE [LARGE SCALE GENOMIC DNA]</scope>
    <source>
        <strain evidence="2 3">P6N</strain>
    </source>
</reference>